<dbReference type="CDD" id="cd04301">
    <property type="entry name" value="NAT_SF"/>
    <property type="match status" value="1"/>
</dbReference>
<dbReference type="Gene3D" id="3.40.630.30">
    <property type="match status" value="1"/>
</dbReference>
<evidence type="ECO:0000256" key="2">
    <source>
        <dbReference type="ARBA" id="ARBA00023315"/>
    </source>
</evidence>
<keyword evidence="2" id="KW-0012">Acyltransferase</keyword>
<dbReference type="PROSITE" id="PS51186">
    <property type="entry name" value="GNAT"/>
    <property type="match status" value="1"/>
</dbReference>
<reference evidence="4" key="1">
    <citation type="submission" date="2014-06" db="EMBL/GenBank/DDBJ databases">
        <authorList>
            <person name="Ju J."/>
            <person name="Zhang J."/>
        </authorList>
    </citation>
    <scope>NUCLEOTIDE SEQUENCE</scope>
    <source>
        <strain evidence="4">SscI8</strain>
    </source>
</reference>
<dbReference type="GO" id="GO:0031416">
    <property type="term" value="C:NatB complex"/>
    <property type="evidence" value="ECO:0007669"/>
    <property type="project" value="TreeGrafter"/>
</dbReference>
<dbReference type="InterPro" id="IPR051646">
    <property type="entry name" value="NatB_acetyltransferase_subunit"/>
</dbReference>
<dbReference type="PANTHER" id="PTHR45910:SF1">
    <property type="entry name" value="N-ALPHA-ACETYLTRANSFERASE 20"/>
    <property type="match status" value="1"/>
</dbReference>
<protein>
    <submittedName>
        <fullName evidence="4">Probable N-acetyltransferase 5</fullName>
    </submittedName>
</protein>
<dbReference type="EMBL" id="LK056681">
    <property type="protein sequence ID" value="CDU24815.1"/>
    <property type="molecule type" value="Genomic_DNA"/>
</dbReference>
<dbReference type="InterPro" id="IPR016181">
    <property type="entry name" value="Acyl_CoA_acyltransferase"/>
</dbReference>
<feature type="domain" description="N-acetyltransferase" evidence="3">
    <location>
        <begin position="2"/>
        <end position="174"/>
    </location>
</feature>
<sequence length="204" mass="23380">MSLLRPFRATDLFKFNNVNLDHWTETYSLSFYLSYLAQWPDLSFIQTAPSSSRTMGYVIGKAEGRDIPSPAPTSRKVKAEVPTLHGHVTAITVAPEYRRLGLANGLMQLLEDVSSRVYNAYFVDLFVRPSNTTAVSMYEKMDYHVYRTVKEYYYGGGGKGSKDEDGYDMRKALARDKEERTIRRDGRKYAVDPQDTIFEPAYRP</sequence>
<proteinExistence type="predicted"/>
<evidence type="ECO:0000313" key="4">
    <source>
        <dbReference type="EMBL" id="CDU24815.1"/>
    </source>
</evidence>
<dbReference type="Pfam" id="PF00583">
    <property type="entry name" value="Acetyltransf_1"/>
    <property type="match status" value="1"/>
</dbReference>
<dbReference type="GO" id="GO:0004596">
    <property type="term" value="F:protein-N-terminal amino-acid acetyltransferase activity"/>
    <property type="evidence" value="ECO:0007669"/>
    <property type="project" value="TreeGrafter"/>
</dbReference>
<name>A0A127ZFL0_9BASI</name>
<dbReference type="AlphaFoldDB" id="A0A127ZFL0"/>
<dbReference type="InterPro" id="IPR000182">
    <property type="entry name" value="GNAT_dom"/>
</dbReference>
<evidence type="ECO:0000256" key="1">
    <source>
        <dbReference type="ARBA" id="ARBA00022679"/>
    </source>
</evidence>
<evidence type="ECO:0000259" key="3">
    <source>
        <dbReference type="PROSITE" id="PS51186"/>
    </source>
</evidence>
<dbReference type="OrthoDB" id="10264728at2759"/>
<gene>
    <name evidence="4" type="ORF">SPSC_04648</name>
</gene>
<accession>A0A127ZFL0</accession>
<dbReference type="SUPFAM" id="SSF55729">
    <property type="entry name" value="Acyl-CoA N-acyltransferases (Nat)"/>
    <property type="match status" value="1"/>
</dbReference>
<dbReference type="PANTHER" id="PTHR45910">
    <property type="entry name" value="N-ALPHA-ACETYLTRANSFERASE 20"/>
    <property type="match status" value="1"/>
</dbReference>
<keyword evidence="1 4" id="KW-0808">Transferase</keyword>
<organism evidence="4">
    <name type="scientific">Sporisorium scitamineum</name>
    <dbReference type="NCBI Taxonomy" id="49012"/>
    <lineage>
        <taxon>Eukaryota</taxon>
        <taxon>Fungi</taxon>
        <taxon>Dikarya</taxon>
        <taxon>Basidiomycota</taxon>
        <taxon>Ustilaginomycotina</taxon>
        <taxon>Ustilaginomycetes</taxon>
        <taxon>Ustilaginales</taxon>
        <taxon>Ustilaginaceae</taxon>
        <taxon>Sporisorium</taxon>
    </lineage>
</organism>